<accession>A0ABR4PMB0</accession>
<protein>
    <submittedName>
        <fullName evidence="2">Uncharacterized protein</fullName>
    </submittedName>
</protein>
<reference evidence="2 3" key="1">
    <citation type="submission" date="2024-06" db="EMBL/GenBank/DDBJ databases">
        <title>Complete genome of Phlyctema vagabunda strain 19-DSS-EL-015.</title>
        <authorList>
            <person name="Fiorenzani C."/>
        </authorList>
    </citation>
    <scope>NUCLEOTIDE SEQUENCE [LARGE SCALE GENOMIC DNA]</scope>
    <source>
        <strain evidence="2 3">19-DSS-EL-015</strain>
    </source>
</reference>
<evidence type="ECO:0000313" key="2">
    <source>
        <dbReference type="EMBL" id="KAL3424473.1"/>
    </source>
</evidence>
<evidence type="ECO:0000256" key="1">
    <source>
        <dbReference type="SAM" id="MobiDB-lite"/>
    </source>
</evidence>
<comment type="caution">
    <text evidence="2">The sequence shown here is derived from an EMBL/GenBank/DDBJ whole genome shotgun (WGS) entry which is preliminary data.</text>
</comment>
<feature type="compositionally biased region" description="Acidic residues" evidence="1">
    <location>
        <begin position="109"/>
        <end position="124"/>
    </location>
</feature>
<dbReference type="Proteomes" id="UP001629113">
    <property type="component" value="Unassembled WGS sequence"/>
</dbReference>
<dbReference type="EMBL" id="JBFCZG010000003">
    <property type="protein sequence ID" value="KAL3424473.1"/>
    <property type="molecule type" value="Genomic_DNA"/>
</dbReference>
<evidence type="ECO:0000313" key="3">
    <source>
        <dbReference type="Proteomes" id="UP001629113"/>
    </source>
</evidence>
<sequence length="256" mass="29118">MHCPTSHPHADIGERVGHLHNTGFLKAVQEADGLEKLRHLAIEANILHDEDFPHGIEWYSFKRCSVPGMLMHLRALRTITIVGKSLWRDGNELIDEIDFDREWLWDGSDAEDSTADEDSDEEGNEQVVSQADFPRDHIQHEISQSSSSADYDVHCQDPWNCDVPTSFEKWGHKQNTSDEREQRFGYNGECGLALVPYEDIKGDGVCFDGQDGWEGLSAASARLSLMKQFQRLKRYKVEQFAGDDNPKSTNFEDYAS</sequence>
<feature type="region of interest" description="Disordered" evidence="1">
    <location>
        <begin position="109"/>
        <end position="135"/>
    </location>
</feature>
<proteinExistence type="predicted"/>
<gene>
    <name evidence="2" type="ORF">PVAG01_03754</name>
</gene>
<organism evidence="2 3">
    <name type="scientific">Phlyctema vagabunda</name>
    <dbReference type="NCBI Taxonomy" id="108571"/>
    <lineage>
        <taxon>Eukaryota</taxon>
        <taxon>Fungi</taxon>
        <taxon>Dikarya</taxon>
        <taxon>Ascomycota</taxon>
        <taxon>Pezizomycotina</taxon>
        <taxon>Leotiomycetes</taxon>
        <taxon>Helotiales</taxon>
        <taxon>Dermateaceae</taxon>
        <taxon>Phlyctema</taxon>
    </lineage>
</organism>
<keyword evidence="3" id="KW-1185">Reference proteome</keyword>
<name>A0ABR4PMB0_9HELO</name>